<comment type="caution">
    <text evidence="2">The sequence shown here is derived from an EMBL/GenBank/DDBJ whole genome shotgun (WGS) entry which is preliminary data.</text>
</comment>
<protein>
    <submittedName>
        <fullName evidence="2">Uncharacterized protein</fullName>
    </submittedName>
</protein>
<keyword evidence="3" id="KW-1185">Reference proteome</keyword>
<reference evidence="3" key="1">
    <citation type="journal article" date="2015" name="Nat. Genet.">
        <title>The genome and transcriptome of the zoonotic hookworm Ancylostoma ceylanicum identify infection-specific gene families.</title>
        <authorList>
            <person name="Schwarz E.M."/>
            <person name="Hu Y."/>
            <person name="Antoshechkin I."/>
            <person name="Miller M.M."/>
            <person name="Sternberg P.W."/>
            <person name="Aroian R.V."/>
        </authorList>
    </citation>
    <scope>NUCLEOTIDE SEQUENCE</scope>
    <source>
        <strain evidence="3">HY135</strain>
    </source>
</reference>
<evidence type="ECO:0000256" key="1">
    <source>
        <dbReference type="SAM" id="SignalP"/>
    </source>
</evidence>
<feature type="signal peptide" evidence="1">
    <location>
        <begin position="1"/>
        <end position="27"/>
    </location>
</feature>
<gene>
    <name evidence="2" type="primary">Acey_s0823.g2542</name>
    <name evidence="2" type="ORF">Y032_0823g2542</name>
</gene>
<organism evidence="2 3">
    <name type="scientific">Ancylostoma ceylanicum</name>
    <dbReference type="NCBI Taxonomy" id="53326"/>
    <lineage>
        <taxon>Eukaryota</taxon>
        <taxon>Metazoa</taxon>
        <taxon>Ecdysozoa</taxon>
        <taxon>Nematoda</taxon>
        <taxon>Chromadorea</taxon>
        <taxon>Rhabditida</taxon>
        <taxon>Rhabditina</taxon>
        <taxon>Rhabditomorpha</taxon>
        <taxon>Strongyloidea</taxon>
        <taxon>Ancylostomatidae</taxon>
        <taxon>Ancylostomatinae</taxon>
        <taxon>Ancylostoma</taxon>
    </lineage>
</organism>
<dbReference type="Proteomes" id="UP000024635">
    <property type="component" value="Unassembled WGS sequence"/>
</dbReference>
<dbReference type="AlphaFoldDB" id="A0A016WBY8"/>
<name>A0A016WBY8_9BILA</name>
<evidence type="ECO:0000313" key="3">
    <source>
        <dbReference type="Proteomes" id="UP000024635"/>
    </source>
</evidence>
<evidence type="ECO:0000313" key="2">
    <source>
        <dbReference type="EMBL" id="EYC37130.1"/>
    </source>
</evidence>
<sequence>MRWFQLLMEMRAVRSLIFIEFVATAIAQDFTDPPPEPSNLKTNVDSVSDLFPYTIPGEVELLNLETGSHNVLSRKNKSVEVGIDRYHDYYLDR</sequence>
<dbReference type="EMBL" id="JARK01000423">
    <property type="protein sequence ID" value="EYC37130.1"/>
    <property type="molecule type" value="Genomic_DNA"/>
</dbReference>
<accession>A0A016WBY8</accession>
<proteinExistence type="predicted"/>
<feature type="chain" id="PRO_5001490475" evidence="1">
    <location>
        <begin position="28"/>
        <end position="93"/>
    </location>
</feature>
<keyword evidence="1" id="KW-0732">Signal</keyword>